<reference evidence="2 3" key="1">
    <citation type="journal article" date="2019" name="New Phytol.">
        <title>Comparative genomics reveals unique wood-decay strategies and fruiting body development in the Schizophyllaceae.</title>
        <authorList>
            <person name="Almasi E."/>
            <person name="Sahu N."/>
            <person name="Krizsan K."/>
            <person name="Balint B."/>
            <person name="Kovacs G.M."/>
            <person name="Kiss B."/>
            <person name="Cseklye J."/>
            <person name="Drula E."/>
            <person name="Henrissat B."/>
            <person name="Nagy I."/>
            <person name="Chovatia M."/>
            <person name="Adam C."/>
            <person name="LaButti K."/>
            <person name="Lipzen A."/>
            <person name="Riley R."/>
            <person name="Grigoriev I.V."/>
            <person name="Nagy L.G."/>
        </authorList>
    </citation>
    <scope>NUCLEOTIDE SEQUENCE [LARGE SCALE GENOMIC DNA]</scope>
    <source>
        <strain evidence="2 3">NL-1724</strain>
    </source>
</reference>
<comment type="caution">
    <text evidence="2">The sequence shown here is derived from an EMBL/GenBank/DDBJ whole genome shotgun (WGS) entry which is preliminary data.</text>
</comment>
<sequence length="431" mass="48762">MSVPLRNAYVVVWIDPLETLQHLDDEEVKTACRTLVCGKYVATIAGGMYPAYQIDFLVQGLPQEELGKHFLSAMSCPVLPNTSHPEGRRPVKPVPPLPWPDCYHRARCRDTVEFRFQYSKDRNPQSYLNHYEFMLLDQYLHEDRALYETWRDSEASDNTPPAHQQSSMTRLTIAHADEQYTDHPEWEDMPSESELDEQEAAHWQAVLQRSDAADEVEEDESLGSSYTEDEYATEGSGSEAYAEDEPEAPPVNDFDMLAPTNEHENDGVMIRMVVHASYDLSLVDSPSDPAGYFREMEAIAQIVKDFNQRKLRNIEQVKRQDEEYMASLVARSSSKAPDAASSEVIREAQPKASKAPEQQDDARKASVEHSASPSVAIRASEVSCKKSTAKGIGSHTHLQKKATKFMKTISFTLKRAITRFWPGRDVSRSQN</sequence>
<name>A0A550D0R2_9AGAR</name>
<dbReference type="EMBL" id="VDMD01000001">
    <property type="protein sequence ID" value="TRM70636.1"/>
    <property type="molecule type" value="Genomic_DNA"/>
</dbReference>
<evidence type="ECO:0000313" key="2">
    <source>
        <dbReference type="EMBL" id="TRM70636.1"/>
    </source>
</evidence>
<keyword evidence="3" id="KW-1185">Reference proteome</keyword>
<proteinExistence type="predicted"/>
<organism evidence="2 3">
    <name type="scientific">Schizophyllum amplum</name>
    <dbReference type="NCBI Taxonomy" id="97359"/>
    <lineage>
        <taxon>Eukaryota</taxon>
        <taxon>Fungi</taxon>
        <taxon>Dikarya</taxon>
        <taxon>Basidiomycota</taxon>
        <taxon>Agaricomycotina</taxon>
        <taxon>Agaricomycetes</taxon>
        <taxon>Agaricomycetidae</taxon>
        <taxon>Agaricales</taxon>
        <taxon>Schizophyllaceae</taxon>
        <taxon>Schizophyllum</taxon>
    </lineage>
</organism>
<dbReference type="AlphaFoldDB" id="A0A550D0R2"/>
<accession>A0A550D0R2</accession>
<evidence type="ECO:0000313" key="3">
    <source>
        <dbReference type="Proteomes" id="UP000320762"/>
    </source>
</evidence>
<dbReference type="OrthoDB" id="3006226at2759"/>
<feature type="region of interest" description="Disordered" evidence="1">
    <location>
        <begin position="329"/>
        <end position="379"/>
    </location>
</feature>
<dbReference type="STRING" id="97359.A0A550D0R2"/>
<feature type="region of interest" description="Disordered" evidence="1">
    <location>
        <begin position="207"/>
        <end position="259"/>
    </location>
</feature>
<protein>
    <submittedName>
        <fullName evidence="2">Uncharacterized protein</fullName>
    </submittedName>
</protein>
<feature type="compositionally biased region" description="Acidic residues" evidence="1">
    <location>
        <begin position="213"/>
        <end position="232"/>
    </location>
</feature>
<dbReference type="Proteomes" id="UP000320762">
    <property type="component" value="Unassembled WGS sequence"/>
</dbReference>
<gene>
    <name evidence="2" type="ORF">BD626DRAFT_625772</name>
</gene>
<evidence type="ECO:0000256" key="1">
    <source>
        <dbReference type="SAM" id="MobiDB-lite"/>
    </source>
</evidence>